<name>A0A157QYK1_9BORD</name>
<gene>
    <name evidence="2" type="ORF">SAMEA1982600_04225</name>
</gene>
<feature type="transmembrane region" description="Helical" evidence="1">
    <location>
        <begin position="52"/>
        <end position="73"/>
    </location>
</feature>
<accession>A0A157QYK1</accession>
<evidence type="ECO:0000313" key="2">
    <source>
        <dbReference type="EMBL" id="SAI50913.1"/>
    </source>
</evidence>
<reference evidence="2 3" key="1">
    <citation type="submission" date="2016-03" db="EMBL/GenBank/DDBJ databases">
        <authorList>
            <consortium name="Pathogen Informatics"/>
        </authorList>
    </citation>
    <scope>NUCLEOTIDE SEQUENCE [LARGE SCALE GENOMIC DNA]</scope>
    <source>
        <strain evidence="2 3">NCTC13364</strain>
    </source>
</reference>
<keyword evidence="1" id="KW-0812">Transmembrane</keyword>
<sequence>MGGVPALRPVLRDEEPARIMTDASSAPSNLEHAALLNEIGPLPLSGQAWPDWVRILAWIVLATVGVQAISAAIRMPQEHANWFMAGFVALCFLALGFVSLYMQTSVTTIDENGLHQSWIRPRDIAWQDIHFARFIPLLFSKRLVVFPHRGRPVVFQGGTRELQAAFVKISALYRPV</sequence>
<evidence type="ECO:0000256" key="1">
    <source>
        <dbReference type="SAM" id="Phobius"/>
    </source>
</evidence>
<protein>
    <submittedName>
        <fullName evidence="2">Membrane protein</fullName>
    </submittedName>
</protein>
<evidence type="ECO:0000313" key="3">
    <source>
        <dbReference type="Proteomes" id="UP000077037"/>
    </source>
</evidence>
<keyword evidence="1" id="KW-1133">Transmembrane helix</keyword>
<organism evidence="2 3">
    <name type="scientific">Bordetella ansorpii</name>
    <dbReference type="NCBI Taxonomy" id="288768"/>
    <lineage>
        <taxon>Bacteria</taxon>
        <taxon>Pseudomonadati</taxon>
        <taxon>Pseudomonadota</taxon>
        <taxon>Betaproteobacteria</taxon>
        <taxon>Burkholderiales</taxon>
        <taxon>Alcaligenaceae</taxon>
        <taxon>Bordetella</taxon>
    </lineage>
</organism>
<dbReference type="EMBL" id="FKBS01000025">
    <property type="protein sequence ID" value="SAI50913.1"/>
    <property type="molecule type" value="Genomic_DNA"/>
</dbReference>
<proteinExistence type="predicted"/>
<keyword evidence="1" id="KW-0472">Membrane</keyword>
<dbReference type="AlphaFoldDB" id="A0A157QYK1"/>
<feature type="transmembrane region" description="Helical" evidence="1">
    <location>
        <begin position="80"/>
        <end position="102"/>
    </location>
</feature>
<dbReference type="Proteomes" id="UP000077037">
    <property type="component" value="Unassembled WGS sequence"/>
</dbReference>